<dbReference type="PANTHER" id="PTHR11895:SF7">
    <property type="entry name" value="GLUTAMYL-TRNA(GLN) AMIDOTRANSFERASE SUBUNIT A, MITOCHONDRIAL"/>
    <property type="match status" value="1"/>
</dbReference>
<keyword evidence="2" id="KW-0732">Signal</keyword>
<name>A0A328AEE0_9CAUL</name>
<dbReference type="AlphaFoldDB" id="A0A328AEE0"/>
<dbReference type="PROSITE" id="PS00571">
    <property type="entry name" value="AMIDASES"/>
    <property type="match status" value="1"/>
</dbReference>
<evidence type="ECO:0000313" key="4">
    <source>
        <dbReference type="EMBL" id="RAK51128.1"/>
    </source>
</evidence>
<evidence type="ECO:0000256" key="2">
    <source>
        <dbReference type="SAM" id="SignalP"/>
    </source>
</evidence>
<reference evidence="5" key="1">
    <citation type="submission" date="2018-05" db="EMBL/GenBank/DDBJ databases">
        <authorList>
            <person name="Li X."/>
        </authorList>
    </citation>
    <scope>NUCLEOTIDE SEQUENCE [LARGE SCALE GENOMIC DNA]</scope>
    <source>
        <strain evidence="5">LX32</strain>
    </source>
</reference>
<dbReference type="InterPro" id="IPR020556">
    <property type="entry name" value="Amidase_CS"/>
</dbReference>
<keyword evidence="5" id="KW-1185">Reference proteome</keyword>
<dbReference type="RefSeq" id="WP_111530563.1">
    <property type="nucleotide sequence ID" value="NZ_JBHRSG010000003.1"/>
</dbReference>
<keyword evidence="4" id="KW-0378">Hydrolase</keyword>
<evidence type="ECO:0000259" key="3">
    <source>
        <dbReference type="Pfam" id="PF01425"/>
    </source>
</evidence>
<dbReference type="Proteomes" id="UP000249254">
    <property type="component" value="Unassembled WGS sequence"/>
</dbReference>
<protein>
    <submittedName>
        <fullName evidence="4">Amidase</fullName>
        <ecNumber evidence="4">3.5.1.4</ecNumber>
    </submittedName>
</protein>
<accession>A0A328AEE0</accession>
<dbReference type="InterPro" id="IPR000120">
    <property type="entry name" value="Amidase"/>
</dbReference>
<dbReference type="Gene3D" id="3.90.1300.10">
    <property type="entry name" value="Amidase signature (AS) domain"/>
    <property type="match status" value="1"/>
</dbReference>
<gene>
    <name evidence="4" type="ORF">DJ017_19375</name>
</gene>
<comment type="caution">
    <text evidence="4">The sequence shown here is derived from an EMBL/GenBank/DDBJ whole genome shotgun (WGS) entry which is preliminary data.</text>
</comment>
<dbReference type="SUPFAM" id="SSF75304">
    <property type="entry name" value="Amidase signature (AS) enzymes"/>
    <property type="match status" value="1"/>
</dbReference>
<dbReference type="PANTHER" id="PTHR11895">
    <property type="entry name" value="TRANSAMIDASE"/>
    <property type="match status" value="1"/>
</dbReference>
<dbReference type="OrthoDB" id="9777859at2"/>
<dbReference type="GO" id="GO:0004040">
    <property type="term" value="F:amidase activity"/>
    <property type="evidence" value="ECO:0007669"/>
    <property type="project" value="UniProtKB-EC"/>
</dbReference>
<dbReference type="Pfam" id="PF01425">
    <property type="entry name" value="Amidase"/>
    <property type="match status" value="1"/>
</dbReference>
<feature type="chain" id="PRO_5016339222" evidence="2">
    <location>
        <begin position="26"/>
        <end position="498"/>
    </location>
</feature>
<dbReference type="EMBL" id="QFYQ01000003">
    <property type="protein sequence ID" value="RAK51128.1"/>
    <property type="molecule type" value="Genomic_DNA"/>
</dbReference>
<comment type="similarity">
    <text evidence="1">Belongs to the amidase family.</text>
</comment>
<dbReference type="InterPro" id="IPR023631">
    <property type="entry name" value="Amidase_dom"/>
</dbReference>
<proteinExistence type="inferred from homology"/>
<feature type="signal peptide" evidence="2">
    <location>
        <begin position="1"/>
        <end position="25"/>
    </location>
</feature>
<organism evidence="4 5">
    <name type="scientific">Phenylobacterium soli</name>
    <dbReference type="NCBI Taxonomy" id="2170551"/>
    <lineage>
        <taxon>Bacteria</taxon>
        <taxon>Pseudomonadati</taxon>
        <taxon>Pseudomonadota</taxon>
        <taxon>Alphaproteobacteria</taxon>
        <taxon>Caulobacterales</taxon>
        <taxon>Caulobacteraceae</taxon>
        <taxon>Phenylobacterium</taxon>
    </lineage>
</organism>
<dbReference type="EC" id="3.5.1.4" evidence="4"/>
<evidence type="ECO:0000256" key="1">
    <source>
        <dbReference type="ARBA" id="ARBA00009199"/>
    </source>
</evidence>
<dbReference type="NCBIfam" id="NF005899">
    <property type="entry name" value="PRK07869.1"/>
    <property type="match status" value="1"/>
</dbReference>
<evidence type="ECO:0000313" key="5">
    <source>
        <dbReference type="Proteomes" id="UP000249254"/>
    </source>
</evidence>
<feature type="domain" description="Amidase" evidence="3">
    <location>
        <begin position="55"/>
        <end position="476"/>
    </location>
</feature>
<dbReference type="InterPro" id="IPR036928">
    <property type="entry name" value="AS_sf"/>
</dbReference>
<sequence length="498" mass="51975">MSKITRRGLAAAPVALVAVANAAAAKPRPASPQPAWPDATETAARIRRGELTAAEAVEAAIQRAERLQPALNFLVNSDFDRALAKAKTGAPQGAFAGVPFLVKDLNDYRGLPTRNGTRAALHSPPAASQADYISAFDRAGLVTIGKSATPEFGFLPTTEPLAFGPTRNPWDPQRSSGGSSGGAAAAVAAGIVPIAHASDGGGSIRIPASNCGLFGLKPSRGRMIGTRGETKITDLGVEHALSRSVRDSAALFALTEDAQPGAQLPPVGLVAGPAKRRLRVGLLMENGLGHAPSPEVVAATDAAAKMVASLGHRVEITQWPEDGARFIDDFLLVWAAGAAEIAAGIGKAMGKAPDETVLEPFTLGMVEMFRKAPPEALPAAMQRLEADALAYDTWFPAHQFDVVLSPVLSTPAPLLGEVGPSVPFDTLVARLKEYVGYTPLHNIAGAPAMSVPLYWTAAGLPVGAMFSARRGQERTLFELAYELEAARPWAQRAPAVRA</sequence>